<accession>A0AAD5UTC1</accession>
<name>A0AAD5UTC1_9APHY</name>
<evidence type="ECO:0000313" key="3">
    <source>
        <dbReference type="Proteomes" id="UP001212997"/>
    </source>
</evidence>
<gene>
    <name evidence="2" type="ORF">NLI96_g10765</name>
</gene>
<dbReference type="EMBL" id="JANAWD010000643">
    <property type="protein sequence ID" value="KAJ3477000.1"/>
    <property type="molecule type" value="Genomic_DNA"/>
</dbReference>
<organism evidence="2 3">
    <name type="scientific">Meripilus lineatus</name>
    <dbReference type="NCBI Taxonomy" id="2056292"/>
    <lineage>
        <taxon>Eukaryota</taxon>
        <taxon>Fungi</taxon>
        <taxon>Dikarya</taxon>
        <taxon>Basidiomycota</taxon>
        <taxon>Agaricomycotina</taxon>
        <taxon>Agaricomycetes</taxon>
        <taxon>Polyporales</taxon>
        <taxon>Meripilaceae</taxon>
        <taxon>Meripilus</taxon>
    </lineage>
</organism>
<proteinExistence type="predicted"/>
<keyword evidence="3" id="KW-1185">Reference proteome</keyword>
<reference evidence="2" key="1">
    <citation type="submission" date="2022-07" db="EMBL/GenBank/DDBJ databases">
        <title>Genome Sequence of Physisporinus lineatus.</title>
        <authorList>
            <person name="Buettner E."/>
        </authorList>
    </citation>
    <scope>NUCLEOTIDE SEQUENCE</scope>
    <source>
        <strain evidence="2">VT162</strain>
    </source>
</reference>
<evidence type="ECO:0000256" key="1">
    <source>
        <dbReference type="SAM" id="MobiDB-lite"/>
    </source>
</evidence>
<evidence type="ECO:0000313" key="2">
    <source>
        <dbReference type="EMBL" id="KAJ3477000.1"/>
    </source>
</evidence>
<comment type="caution">
    <text evidence="2">The sequence shown here is derived from an EMBL/GenBank/DDBJ whole genome shotgun (WGS) entry which is preliminary data.</text>
</comment>
<sequence>MIPPPPFANEAKRSVNRTPYERKEQSGKFNHILSNGPPCGVHVFGEEPRSRPKKFLSRDPDFDHALLNASSTESLGVEDFSVKFDTYQETHRHFIVAPSP</sequence>
<dbReference type="Proteomes" id="UP001212997">
    <property type="component" value="Unassembled WGS sequence"/>
</dbReference>
<feature type="region of interest" description="Disordered" evidence="1">
    <location>
        <begin position="1"/>
        <end position="32"/>
    </location>
</feature>
<dbReference type="AlphaFoldDB" id="A0AAD5UTC1"/>
<protein>
    <submittedName>
        <fullName evidence="2">Uncharacterized protein</fullName>
    </submittedName>
</protein>